<dbReference type="Ensembl" id="ENSAPET00000025677.1">
    <property type="protein sequence ID" value="ENSAPEP00000025023.1"/>
    <property type="gene ID" value="ENSAPEG00000017616.1"/>
</dbReference>
<dbReference type="GeneTree" id="ENSGT00940000154870"/>
<keyword evidence="3" id="KW-0217">Developmental protein</keyword>
<dbReference type="InterPro" id="IPR015943">
    <property type="entry name" value="WD40/YVTN_repeat-like_dom_sf"/>
</dbReference>
<comment type="similarity">
    <text evidence="2">Belongs to the semaphorin family.</text>
</comment>
<dbReference type="GO" id="GO:0001755">
    <property type="term" value="P:neural crest cell migration"/>
    <property type="evidence" value="ECO:0007669"/>
    <property type="project" value="TreeGrafter"/>
</dbReference>
<name>A0A3P8TNW6_AMPPE</name>
<proteinExistence type="inferred from homology"/>
<dbReference type="OMA" id="YINVQHF"/>
<dbReference type="InterPro" id="IPR036352">
    <property type="entry name" value="Semap_dom_sf"/>
</dbReference>
<evidence type="ECO:0000256" key="2">
    <source>
        <dbReference type="ARBA" id="ARBA00009492"/>
    </source>
</evidence>
<evidence type="ECO:0000313" key="19">
    <source>
        <dbReference type="Proteomes" id="UP000265080"/>
    </source>
</evidence>
<dbReference type="InterPro" id="IPR001627">
    <property type="entry name" value="Semap_dom"/>
</dbReference>
<reference evidence="18" key="3">
    <citation type="submission" date="2025-09" db="UniProtKB">
        <authorList>
            <consortium name="Ensembl"/>
        </authorList>
    </citation>
    <scope>IDENTIFICATION</scope>
</reference>
<dbReference type="SMART" id="SM00630">
    <property type="entry name" value="Sema"/>
    <property type="match status" value="1"/>
</dbReference>
<evidence type="ECO:0000313" key="18">
    <source>
        <dbReference type="Ensembl" id="ENSAPEP00000025023.1"/>
    </source>
</evidence>
<reference evidence="18" key="2">
    <citation type="submission" date="2025-08" db="UniProtKB">
        <authorList>
            <consortium name="Ensembl"/>
        </authorList>
    </citation>
    <scope>IDENTIFICATION</scope>
</reference>
<dbReference type="SUPFAM" id="SSF101912">
    <property type="entry name" value="Sema domain"/>
    <property type="match status" value="1"/>
</dbReference>
<feature type="compositionally biased region" description="Basic and acidic residues" evidence="15">
    <location>
        <begin position="748"/>
        <end position="760"/>
    </location>
</feature>
<comment type="caution">
    <text evidence="14">Lacks conserved residue(s) required for the propagation of feature annotation.</text>
</comment>
<keyword evidence="7" id="KW-0221">Differentiation</keyword>
<dbReference type="Pfam" id="PF01403">
    <property type="entry name" value="Sema"/>
    <property type="match status" value="1"/>
</dbReference>
<keyword evidence="4" id="KW-0597">Phosphoprotein</keyword>
<dbReference type="InterPro" id="IPR002165">
    <property type="entry name" value="Plexin_repeat"/>
</dbReference>
<keyword evidence="10 16" id="KW-0472">Membrane</keyword>
<keyword evidence="9 16" id="KW-1133">Transmembrane helix</keyword>
<keyword evidence="12" id="KW-0325">Glycoprotein</keyword>
<dbReference type="PROSITE" id="PS51004">
    <property type="entry name" value="SEMA"/>
    <property type="match status" value="1"/>
</dbReference>
<dbReference type="GO" id="GO:0007411">
    <property type="term" value="P:axon guidance"/>
    <property type="evidence" value="ECO:0007669"/>
    <property type="project" value="UniProtKB-ARBA"/>
</dbReference>
<evidence type="ECO:0000256" key="13">
    <source>
        <dbReference type="ARBA" id="ARBA00023319"/>
    </source>
</evidence>
<keyword evidence="19" id="KW-1185">Reference proteome</keyword>
<keyword evidence="11" id="KW-1015">Disulfide bond</keyword>
<dbReference type="PANTHER" id="PTHR11036:SF14">
    <property type="entry name" value="SEMAPHORIN-4B"/>
    <property type="match status" value="1"/>
</dbReference>
<evidence type="ECO:0000256" key="12">
    <source>
        <dbReference type="ARBA" id="ARBA00023180"/>
    </source>
</evidence>
<evidence type="ECO:0000256" key="11">
    <source>
        <dbReference type="ARBA" id="ARBA00023157"/>
    </source>
</evidence>
<evidence type="ECO:0000256" key="10">
    <source>
        <dbReference type="ARBA" id="ARBA00023136"/>
    </source>
</evidence>
<dbReference type="PANTHER" id="PTHR11036">
    <property type="entry name" value="SEMAPHORIN"/>
    <property type="match status" value="1"/>
</dbReference>
<evidence type="ECO:0000256" key="8">
    <source>
        <dbReference type="ARBA" id="ARBA00022902"/>
    </source>
</evidence>
<feature type="transmembrane region" description="Helical" evidence="16">
    <location>
        <begin position="664"/>
        <end position="688"/>
    </location>
</feature>
<dbReference type="Gene3D" id="2.130.10.10">
    <property type="entry name" value="YVTN repeat-like/Quinoprotein amine dehydrogenase"/>
    <property type="match status" value="1"/>
</dbReference>
<dbReference type="GO" id="GO:0030335">
    <property type="term" value="P:positive regulation of cell migration"/>
    <property type="evidence" value="ECO:0007669"/>
    <property type="project" value="TreeGrafter"/>
</dbReference>
<evidence type="ECO:0000256" key="15">
    <source>
        <dbReference type="SAM" id="MobiDB-lite"/>
    </source>
</evidence>
<dbReference type="GO" id="GO:0045499">
    <property type="term" value="F:chemorepellent activity"/>
    <property type="evidence" value="ECO:0007669"/>
    <property type="project" value="TreeGrafter"/>
</dbReference>
<evidence type="ECO:0000256" key="14">
    <source>
        <dbReference type="PROSITE-ProRule" id="PRU00352"/>
    </source>
</evidence>
<evidence type="ECO:0000256" key="4">
    <source>
        <dbReference type="ARBA" id="ARBA00022553"/>
    </source>
</evidence>
<organism evidence="18 19">
    <name type="scientific">Amphiprion percula</name>
    <name type="common">Orange clownfish</name>
    <name type="synonym">Lutjanus percula</name>
    <dbReference type="NCBI Taxonomy" id="161767"/>
    <lineage>
        <taxon>Eukaryota</taxon>
        <taxon>Metazoa</taxon>
        <taxon>Chordata</taxon>
        <taxon>Craniata</taxon>
        <taxon>Vertebrata</taxon>
        <taxon>Euteleostomi</taxon>
        <taxon>Actinopterygii</taxon>
        <taxon>Neopterygii</taxon>
        <taxon>Teleostei</taxon>
        <taxon>Neoteleostei</taxon>
        <taxon>Acanthomorphata</taxon>
        <taxon>Ovalentaria</taxon>
        <taxon>Pomacentridae</taxon>
        <taxon>Amphiprion</taxon>
    </lineage>
</organism>
<keyword evidence="13" id="KW-0393">Immunoglobulin domain</keyword>
<accession>A0A3P8TNW6</accession>
<evidence type="ECO:0000256" key="5">
    <source>
        <dbReference type="ARBA" id="ARBA00022692"/>
    </source>
</evidence>
<sequence>SVMLLLIQMEPITPPSERTTRSFSVSGVFNYTSLLLSNEDNMLYVGARETLFALNLSDISSDGVSFLQLTWKTPERKREECSFKGKDLQTDCFNYIKILLRMNSTHLYVCGTYAFSPICAYINTSDFSLVKSETGEIVTEDGRSRCPFNPEYKSTAIMADGELYAGTVSNFQGNEPIIYKSLSQGTALKTENSLNWLQDPAFVGSAYIQESLPKGNLVGDDDKIYFFFSEAGKEFDFFDNTIVSRIARVCKGDIGGERVLQKKWTTFLKAQLLCSLPDDGFPFNIIQDMFVLTPSPEDWKNTVFYGVFTSQWYKGASGSSAVCSFTMDQVEKAFNGRYREVNRETQQWYTYNHPVPEPRPGACITNAAREEGISSSLHMPDKVLNFVKDHFLMDSVIRSQPLLLKRNVRYTQIAVHRVSAAKKAYNVLFIGTDDGRLHKAINVNNKMHIIEEMVLFHDTQPVQHIELDTEKGRLYVSSFSELVEVPVANCTNYQSCGECILSRDPYCGWNGRQCVDVRRSPPSNAWQQDVDEADTSAICNKTVPSPRFAKPPYTPNTFKVLPCKLRSNLAERRWEFSESAGHFHYPSPEGGLVVVAQADKQETYECWSVEEGFKQLLANYCVRGEAKQESTTLTGRSRTPLIPQEEFIILPGETRSPQINTKTYWNELIVVCALLAFSLVVFSLFVVYRNRDHMKSMLKEGECPNMQQKKPRIVGKPAENLPLNGNTVTASVTPPHECSSPDNSKSFSESEKRPLNLRESHVEISPTCPRPRVRLGSEIKDSIV</sequence>
<dbReference type="Pfam" id="PF01437">
    <property type="entry name" value="PSI"/>
    <property type="match status" value="1"/>
</dbReference>
<dbReference type="GO" id="GO:0005886">
    <property type="term" value="C:plasma membrane"/>
    <property type="evidence" value="ECO:0007669"/>
    <property type="project" value="TreeGrafter"/>
</dbReference>
<dbReference type="InterPro" id="IPR016201">
    <property type="entry name" value="PSI"/>
</dbReference>
<keyword evidence="5 16" id="KW-0812">Transmembrane</keyword>
<dbReference type="InterPro" id="IPR027231">
    <property type="entry name" value="Semaphorin"/>
</dbReference>
<evidence type="ECO:0000256" key="6">
    <source>
        <dbReference type="ARBA" id="ARBA00022729"/>
    </source>
</evidence>
<dbReference type="GO" id="GO:0071526">
    <property type="term" value="P:semaphorin-plexin signaling pathway"/>
    <property type="evidence" value="ECO:0007669"/>
    <property type="project" value="TreeGrafter"/>
</dbReference>
<evidence type="ECO:0000259" key="17">
    <source>
        <dbReference type="PROSITE" id="PS51004"/>
    </source>
</evidence>
<dbReference type="GO" id="GO:0030215">
    <property type="term" value="F:semaphorin receptor binding"/>
    <property type="evidence" value="ECO:0007669"/>
    <property type="project" value="InterPro"/>
</dbReference>
<evidence type="ECO:0000256" key="3">
    <source>
        <dbReference type="ARBA" id="ARBA00022473"/>
    </source>
</evidence>
<protein>
    <recommendedName>
        <fullName evidence="17">Sema domain-containing protein</fullName>
    </recommendedName>
</protein>
<dbReference type="Gene3D" id="3.30.1680.10">
    <property type="entry name" value="ligand-binding face of the semaphorins, domain 2"/>
    <property type="match status" value="1"/>
</dbReference>
<dbReference type="SMART" id="SM00423">
    <property type="entry name" value="PSI"/>
    <property type="match status" value="1"/>
</dbReference>
<keyword evidence="8" id="KW-0524">Neurogenesis</keyword>
<dbReference type="SUPFAM" id="SSF103575">
    <property type="entry name" value="Plexin repeat"/>
    <property type="match status" value="1"/>
</dbReference>
<reference evidence="18 19" key="1">
    <citation type="submission" date="2018-03" db="EMBL/GenBank/DDBJ databases">
        <title>Finding Nemo's genes: A chromosome-scale reference assembly of the genome of the orange clownfish Amphiprion percula.</title>
        <authorList>
            <person name="Lehmann R."/>
        </authorList>
    </citation>
    <scope>NUCLEOTIDE SEQUENCE</scope>
</reference>
<comment type="subcellular location">
    <subcellularLocation>
        <location evidence="1">Membrane</location>
        <topology evidence="1">Single-pass type I membrane protein</topology>
    </subcellularLocation>
</comment>
<feature type="compositionally biased region" description="Polar residues" evidence="15">
    <location>
        <begin position="723"/>
        <end position="732"/>
    </location>
</feature>
<feature type="domain" description="Sema" evidence="17">
    <location>
        <begin position="4"/>
        <end position="487"/>
    </location>
</feature>
<dbReference type="AlphaFoldDB" id="A0A3P8TNW6"/>
<evidence type="ECO:0000256" key="1">
    <source>
        <dbReference type="ARBA" id="ARBA00004479"/>
    </source>
</evidence>
<evidence type="ECO:0000256" key="9">
    <source>
        <dbReference type="ARBA" id="ARBA00022989"/>
    </source>
</evidence>
<dbReference type="Proteomes" id="UP000265080">
    <property type="component" value="Chromosome 4"/>
</dbReference>
<evidence type="ECO:0000256" key="7">
    <source>
        <dbReference type="ARBA" id="ARBA00022782"/>
    </source>
</evidence>
<feature type="region of interest" description="Disordered" evidence="15">
    <location>
        <begin position="716"/>
        <end position="760"/>
    </location>
</feature>
<dbReference type="FunFam" id="2.130.10.10:FF:000033">
    <property type="entry name" value="Semaphorin 4B"/>
    <property type="match status" value="1"/>
</dbReference>
<evidence type="ECO:0000256" key="16">
    <source>
        <dbReference type="SAM" id="Phobius"/>
    </source>
</evidence>
<keyword evidence="6" id="KW-0732">Signal</keyword>